<reference evidence="4" key="1">
    <citation type="submission" date="2022-06" db="EMBL/GenBank/DDBJ databases">
        <title>Genomic Encyclopedia of Archaeal and Bacterial Type Strains, Phase II (KMG-II): from individual species to whole genera.</title>
        <authorList>
            <person name="Goeker M."/>
        </authorList>
    </citation>
    <scope>NUCLEOTIDE SEQUENCE</scope>
    <source>
        <strain evidence="4">DSM 43935</strain>
    </source>
</reference>
<dbReference type="GO" id="GO:0016787">
    <property type="term" value="F:hydrolase activity"/>
    <property type="evidence" value="ECO:0007669"/>
    <property type="project" value="UniProtKB-KW"/>
</dbReference>
<gene>
    <name evidence="4" type="ORF">LX83_004871</name>
</gene>
<sequence>MGAVDHFNDPDAPRANSLRPAVNTFVQDGAGRVLLVHRAEQDLHTLPGGEQRPGETPLDAVLRTTYAETGVRVAVTGLVGVYSDPAHVVAHDDGEVRQEFVLCFRATPSDGELDTRDQTMKADWVNPARMYELAIHPAVRLRIQHGFDDRREPYWGQD</sequence>
<proteinExistence type="predicted"/>
<dbReference type="CDD" id="cd02883">
    <property type="entry name" value="NUDIX_Hydrolase"/>
    <property type="match status" value="1"/>
</dbReference>
<dbReference type="SUPFAM" id="SSF55811">
    <property type="entry name" value="Nudix"/>
    <property type="match status" value="1"/>
</dbReference>
<dbReference type="InterPro" id="IPR000086">
    <property type="entry name" value="NUDIX_hydrolase_dom"/>
</dbReference>
<dbReference type="Pfam" id="PF00293">
    <property type="entry name" value="NUDIX"/>
    <property type="match status" value="1"/>
</dbReference>
<accession>A0AAE3GIF7</accession>
<evidence type="ECO:0000256" key="1">
    <source>
        <dbReference type="ARBA" id="ARBA00001946"/>
    </source>
</evidence>
<name>A0AAE3GIF7_9PSEU</name>
<dbReference type="PANTHER" id="PTHR43046">
    <property type="entry name" value="GDP-MANNOSE MANNOSYL HYDROLASE"/>
    <property type="match status" value="1"/>
</dbReference>
<dbReference type="PROSITE" id="PS51462">
    <property type="entry name" value="NUDIX"/>
    <property type="match status" value="1"/>
</dbReference>
<dbReference type="Proteomes" id="UP001206128">
    <property type="component" value="Unassembled WGS sequence"/>
</dbReference>
<comment type="cofactor">
    <cofactor evidence="1">
        <name>Mg(2+)</name>
        <dbReference type="ChEBI" id="CHEBI:18420"/>
    </cofactor>
</comment>
<dbReference type="PANTHER" id="PTHR43046:SF16">
    <property type="entry name" value="ADP-RIBOSE PYROPHOSPHATASE YJHB-RELATED"/>
    <property type="match status" value="1"/>
</dbReference>
<protein>
    <submittedName>
        <fullName evidence="4">ADP-ribose pyrophosphatase YjhB, NUDIX family</fullName>
    </submittedName>
</protein>
<dbReference type="AlphaFoldDB" id="A0AAE3GIF7"/>
<evidence type="ECO:0000313" key="4">
    <source>
        <dbReference type="EMBL" id="MCP2167997.1"/>
    </source>
</evidence>
<dbReference type="Gene3D" id="3.90.79.10">
    <property type="entry name" value="Nucleoside Triphosphate Pyrophosphohydrolase"/>
    <property type="match status" value="1"/>
</dbReference>
<comment type="caution">
    <text evidence="4">The sequence shown here is derived from an EMBL/GenBank/DDBJ whole genome shotgun (WGS) entry which is preliminary data.</text>
</comment>
<dbReference type="InterPro" id="IPR015797">
    <property type="entry name" value="NUDIX_hydrolase-like_dom_sf"/>
</dbReference>
<keyword evidence="2" id="KW-0378">Hydrolase</keyword>
<evidence type="ECO:0000313" key="5">
    <source>
        <dbReference type="Proteomes" id="UP001206128"/>
    </source>
</evidence>
<evidence type="ECO:0000259" key="3">
    <source>
        <dbReference type="PROSITE" id="PS51462"/>
    </source>
</evidence>
<organism evidence="4 5">
    <name type="scientific">Goodfellowiella coeruleoviolacea</name>
    <dbReference type="NCBI Taxonomy" id="334858"/>
    <lineage>
        <taxon>Bacteria</taxon>
        <taxon>Bacillati</taxon>
        <taxon>Actinomycetota</taxon>
        <taxon>Actinomycetes</taxon>
        <taxon>Pseudonocardiales</taxon>
        <taxon>Pseudonocardiaceae</taxon>
        <taxon>Goodfellowiella</taxon>
    </lineage>
</organism>
<dbReference type="RefSeq" id="WP_253775427.1">
    <property type="nucleotide sequence ID" value="NZ_JAMTCK010000012.1"/>
</dbReference>
<feature type="domain" description="Nudix hydrolase" evidence="3">
    <location>
        <begin position="17"/>
        <end position="147"/>
    </location>
</feature>
<evidence type="ECO:0000256" key="2">
    <source>
        <dbReference type="ARBA" id="ARBA00022801"/>
    </source>
</evidence>
<dbReference type="EMBL" id="JAMTCK010000012">
    <property type="protein sequence ID" value="MCP2167997.1"/>
    <property type="molecule type" value="Genomic_DNA"/>
</dbReference>
<keyword evidence="5" id="KW-1185">Reference proteome</keyword>